<dbReference type="PANTHER" id="PTHR30173:SF36">
    <property type="entry name" value="ECF RNA POLYMERASE SIGMA FACTOR SIGJ"/>
    <property type="match status" value="1"/>
</dbReference>
<dbReference type="SUPFAM" id="SSF54427">
    <property type="entry name" value="NTF2-like"/>
    <property type="match status" value="1"/>
</dbReference>
<feature type="domain" description="RNA polymerase sigma-70 region 2" evidence="7">
    <location>
        <begin position="38"/>
        <end position="102"/>
    </location>
</feature>
<organism evidence="9 10">
    <name type="scientific">Spongiactinospora gelatinilytica</name>
    <dbReference type="NCBI Taxonomy" id="2666298"/>
    <lineage>
        <taxon>Bacteria</taxon>
        <taxon>Bacillati</taxon>
        <taxon>Actinomycetota</taxon>
        <taxon>Actinomycetes</taxon>
        <taxon>Streptosporangiales</taxon>
        <taxon>Streptosporangiaceae</taxon>
        <taxon>Spongiactinospora</taxon>
    </lineage>
</organism>
<dbReference type="AlphaFoldDB" id="A0A2W2GES8"/>
<dbReference type="Gene3D" id="1.10.10.10">
    <property type="entry name" value="Winged helix-like DNA-binding domain superfamily/Winged helix DNA-binding domain"/>
    <property type="match status" value="1"/>
</dbReference>
<dbReference type="InterPro" id="IPR013325">
    <property type="entry name" value="RNA_pol_sigma_r2"/>
</dbReference>
<evidence type="ECO:0000259" key="7">
    <source>
        <dbReference type="Pfam" id="PF04542"/>
    </source>
</evidence>
<accession>A0A2W2GES8</accession>
<evidence type="ECO:0000313" key="10">
    <source>
        <dbReference type="Proteomes" id="UP000248544"/>
    </source>
</evidence>
<dbReference type="InterPro" id="IPR036388">
    <property type="entry name" value="WH-like_DNA-bd_sf"/>
</dbReference>
<evidence type="ECO:0000256" key="2">
    <source>
        <dbReference type="ARBA" id="ARBA00011344"/>
    </source>
</evidence>
<evidence type="ECO:0000256" key="3">
    <source>
        <dbReference type="ARBA" id="ARBA00023015"/>
    </source>
</evidence>
<dbReference type="InterPro" id="IPR013324">
    <property type="entry name" value="RNA_pol_sigma_r3/r4-like"/>
</dbReference>
<feature type="region of interest" description="Disordered" evidence="6">
    <location>
        <begin position="1"/>
        <end position="26"/>
    </location>
</feature>
<evidence type="ECO:0000256" key="6">
    <source>
        <dbReference type="SAM" id="MobiDB-lite"/>
    </source>
</evidence>
<keyword evidence="10" id="KW-1185">Reference proteome</keyword>
<comment type="caution">
    <text evidence="9">The sequence shown here is derived from an EMBL/GenBank/DDBJ whole genome shotgun (WGS) entry which is preliminary data.</text>
</comment>
<evidence type="ECO:0000256" key="4">
    <source>
        <dbReference type="ARBA" id="ARBA00023082"/>
    </source>
</evidence>
<proteinExistence type="inferred from homology"/>
<comment type="subunit">
    <text evidence="2">Interacts transiently with the RNA polymerase catalytic core formed by RpoA, RpoB, RpoC and RpoZ (2 alpha, 1 beta, 1 beta' and 1 omega subunit) to form the RNA polymerase holoenzyme that can initiate transcription.</text>
</comment>
<dbReference type="PANTHER" id="PTHR30173">
    <property type="entry name" value="SIGMA 19 FACTOR"/>
    <property type="match status" value="1"/>
</dbReference>
<dbReference type="InterPro" id="IPR014284">
    <property type="entry name" value="RNA_pol_sigma-70_dom"/>
</dbReference>
<feature type="domain" description="RNA polymerase sigma factor 70 region 4 type 2" evidence="8">
    <location>
        <begin position="137"/>
        <end position="185"/>
    </location>
</feature>
<feature type="compositionally biased region" description="Basic and acidic residues" evidence="6">
    <location>
        <begin position="10"/>
        <end position="20"/>
    </location>
</feature>
<dbReference type="Proteomes" id="UP000248544">
    <property type="component" value="Unassembled WGS sequence"/>
</dbReference>
<protein>
    <submittedName>
        <fullName evidence="9">RNA polymerase subunit sigma-24</fullName>
    </submittedName>
</protein>
<dbReference type="InterPro" id="IPR052704">
    <property type="entry name" value="ECF_Sigma-70_Domain"/>
</dbReference>
<dbReference type="InterPro" id="IPR013249">
    <property type="entry name" value="RNA_pol_sigma70_r4_t2"/>
</dbReference>
<dbReference type="EMBL" id="POUA01000270">
    <property type="protein sequence ID" value="PZG35438.1"/>
    <property type="molecule type" value="Genomic_DNA"/>
</dbReference>
<dbReference type="InterPro" id="IPR007627">
    <property type="entry name" value="RNA_pol_sigma70_r2"/>
</dbReference>
<dbReference type="Gene3D" id="1.10.1740.10">
    <property type="match status" value="1"/>
</dbReference>
<evidence type="ECO:0000259" key="8">
    <source>
        <dbReference type="Pfam" id="PF08281"/>
    </source>
</evidence>
<dbReference type="Pfam" id="PF04542">
    <property type="entry name" value="Sigma70_r2"/>
    <property type="match status" value="1"/>
</dbReference>
<keyword evidence="4" id="KW-0731">Sigma factor</keyword>
<dbReference type="NCBIfam" id="TIGR02937">
    <property type="entry name" value="sigma70-ECF"/>
    <property type="match status" value="1"/>
</dbReference>
<dbReference type="Pfam" id="PF08281">
    <property type="entry name" value="Sigma70_r4_2"/>
    <property type="match status" value="1"/>
</dbReference>
<dbReference type="SUPFAM" id="SSF88946">
    <property type="entry name" value="Sigma2 domain of RNA polymerase sigma factors"/>
    <property type="match status" value="1"/>
</dbReference>
<evidence type="ECO:0000313" key="9">
    <source>
        <dbReference type="EMBL" id="PZG35438.1"/>
    </source>
</evidence>
<dbReference type="SUPFAM" id="SSF88659">
    <property type="entry name" value="Sigma3 and sigma4 domains of RNA polymerase sigma factors"/>
    <property type="match status" value="1"/>
</dbReference>
<comment type="similarity">
    <text evidence="1">Belongs to the sigma-70 factor family. ECF subfamily.</text>
</comment>
<dbReference type="NCBIfam" id="NF007214">
    <property type="entry name" value="PRK09636.1"/>
    <property type="match status" value="1"/>
</dbReference>
<keyword evidence="3" id="KW-0805">Transcription regulation</keyword>
<dbReference type="InterPro" id="IPR032710">
    <property type="entry name" value="NTF2-like_dom_sf"/>
</dbReference>
<sequence length="317" mass="34600">MTERPAGGAAEERRGREPGRGHVVGGDIANQPPAVAVFAANRNLLFAAAYDILGSVADAEDVVQDTWLRWEKVDHAKIEHPRAYLMRIAVHRAVEHLRKVRRLREDYIGPWLPEPLWTEEDAAERLERRGGLALGLLVVLETLSPLERAAFVLREAFAYEYDEIAGILDRTPAAIRQLVHRARGHVHARRPRFSADQQDAQVAAERFVDAAVGGSMSGLLGVLAPEVTLWNDGGGRARAALRPVLGAPKVARLLAAVGPRFAGYEVRWARPGGSPTALVIDGGRPIVVVTIDTDPSGRVRDIYGMANPDKLAHLAHN</sequence>
<evidence type="ECO:0000256" key="5">
    <source>
        <dbReference type="ARBA" id="ARBA00023163"/>
    </source>
</evidence>
<name>A0A2W2GES8_9ACTN</name>
<dbReference type="GO" id="GO:0016987">
    <property type="term" value="F:sigma factor activity"/>
    <property type="evidence" value="ECO:0007669"/>
    <property type="project" value="UniProtKB-KW"/>
</dbReference>
<keyword evidence="5" id="KW-0804">Transcription</keyword>
<evidence type="ECO:0000256" key="1">
    <source>
        <dbReference type="ARBA" id="ARBA00010641"/>
    </source>
</evidence>
<reference evidence="9 10" key="1">
    <citation type="submission" date="2018-01" db="EMBL/GenBank/DDBJ databases">
        <title>Draft genome sequence of Sphaerisporangium sp. 7K107.</title>
        <authorList>
            <person name="Sahin N."/>
            <person name="Saygin H."/>
            <person name="Ay H."/>
        </authorList>
    </citation>
    <scope>NUCLEOTIDE SEQUENCE [LARGE SCALE GENOMIC DNA]</scope>
    <source>
        <strain evidence="9 10">7K107</strain>
    </source>
</reference>
<dbReference type="GO" id="GO:0003677">
    <property type="term" value="F:DNA binding"/>
    <property type="evidence" value="ECO:0007669"/>
    <property type="project" value="InterPro"/>
</dbReference>
<gene>
    <name evidence="9" type="ORF">C1I98_27410</name>
</gene>
<dbReference type="GO" id="GO:0006352">
    <property type="term" value="P:DNA-templated transcription initiation"/>
    <property type="evidence" value="ECO:0007669"/>
    <property type="project" value="InterPro"/>
</dbReference>